<dbReference type="RefSeq" id="WP_120978300.1">
    <property type="nucleotide sequence ID" value="NZ_RBZM01000007.1"/>
</dbReference>
<keyword evidence="3" id="KW-1185">Reference proteome</keyword>
<sequence>MIDYYYTPAYGFWRHPAAYKSLREALAGIKKAVQGEREDELFYDYLISVAPTKEEQEIIVSIRDDERKHNRMFRQIYRDITGQEITAPQDTAFNKPQSYAAGLQKALFGELGAVERYRDIRAGLPDRYHRDMVFEILTDEQKHADKYNFLLILESNRKH</sequence>
<dbReference type="OrthoDB" id="573482at2"/>
<dbReference type="InterPro" id="IPR012347">
    <property type="entry name" value="Ferritin-like"/>
</dbReference>
<feature type="domain" description="Rubrerythrin diiron-binding" evidence="1">
    <location>
        <begin position="30"/>
        <end position="148"/>
    </location>
</feature>
<reference evidence="2 3" key="1">
    <citation type="submission" date="2018-10" db="EMBL/GenBank/DDBJ databases">
        <title>Cohnella sp. M2MS4P-1, whole genome shotgun sequence.</title>
        <authorList>
            <person name="Tuo L."/>
        </authorList>
    </citation>
    <scope>NUCLEOTIDE SEQUENCE [LARGE SCALE GENOMIC DNA]</scope>
    <source>
        <strain evidence="2 3">M2MS4P-1</strain>
    </source>
</reference>
<proteinExistence type="predicted"/>
<dbReference type="GO" id="GO:0016491">
    <property type="term" value="F:oxidoreductase activity"/>
    <property type="evidence" value="ECO:0007669"/>
    <property type="project" value="InterPro"/>
</dbReference>
<evidence type="ECO:0000313" key="2">
    <source>
        <dbReference type="EMBL" id="RKP51600.1"/>
    </source>
</evidence>
<dbReference type="InterPro" id="IPR009078">
    <property type="entry name" value="Ferritin-like_SF"/>
</dbReference>
<dbReference type="InterPro" id="IPR003251">
    <property type="entry name" value="Rr_diiron-bd_dom"/>
</dbReference>
<dbReference type="EMBL" id="RBZM01000007">
    <property type="protein sequence ID" value="RKP51600.1"/>
    <property type="molecule type" value="Genomic_DNA"/>
</dbReference>
<dbReference type="Pfam" id="PF02915">
    <property type="entry name" value="Rubrerythrin"/>
    <property type="match status" value="1"/>
</dbReference>
<dbReference type="Gene3D" id="1.20.1260.10">
    <property type="match status" value="1"/>
</dbReference>
<dbReference type="AlphaFoldDB" id="A0A494XLM8"/>
<protein>
    <submittedName>
        <fullName evidence="2">Ferritin-like domain-containing protein</fullName>
    </submittedName>
</protein>
<dbReference type="Proteomes" id="UP000282076">
    <property type="component" value="Unassembled WGS sequence"/>
</dbReference>
<name>A0A494XLM8_9BACL</name>
<evidence type="ECO:0000259" key="1">
    <source>
        <dbReference type="Pfam" id="PF02915"/>
    </source>
</evidence>
<dbReference type="CDD" id="cd00657">
    <property type="entry name" value="Ferritin_like"/>
    <property type="match status" value="1"/>
</dbReference>
<accession>A0A494XLM8</accession>
<evidence type="ECO:0000313" key="3">
    <source>
        <dbReference type="Proteomes" id="UP000282076"/>
    </source>
</evidence>
<dbReference type="GO" id="GO:0046872">
    <property type="term" value="F:metal ion binding"/>
    <property type="evidence" value="ECO:0007669"/>
    <property type="project" value="InterPro"/>
</dbReference>
<gene>
    <name evidence="2" type="ORF">D7Z26_17635</name>
</gene>
<dbReference type="SUPFAM" id="SSF47240">
    <property type="entry name" value="Ferritin-like"/>
    <property type="match status" value="1"/>
</dbReference>
<organism evidence="2 3">
    <name type="scientific">Cohnella endophytica</name>
    <dbReference type="NCBI Taxonomy" id="2419778"/>
    <lineage>
        <taxon>Bacteria</taxon>
        <taxon>Bacillati</taxon>
        <taxon>Bacillota</taxon>
        <taxon>Bacilli</taxon>
        <taxon>Bacillales</taxon>
        <taxon>Paenibacillaceae</taxon>
        <taxon>Cohnella</taxon>
    </lineage>
</organism>
<comment type="caution">
    <text evidence="2">The sequence shown here is derived from an EMBL/GenBank/DDBJ whole genome shotgun (WGS) entry which is preliminary data.</text>
</comment>